<dbReference type="PANTHER" id="PTHR46195:SF17">
    <property type="entry name" value="HEAVY METAL-ASSOCIATED ISOPRENYLATED PLANT PROTEIN 8"/>
    <property type="match status" value="1"/>
</dbReference>
<keyword evidence="3" id="KW-0636">Prenylation</keyword>
<keyword evidence="7" id="KW-1185">Reference proteome</keyword>
<evidence type="ECO:0000256" key="1">
    <source>
        <dbReference type="ARBA" id="ARBA00022481"/>
    </source>
</evidence>
<dbReference type="SUPFAM" id="SSF55008">
    <property type="entry name" value="HMA, heavy metal-associated domain"/>
    <property type="match status" value="2"/>
</dbReference>
<keyword evidence="3" id="KW-0449">Lipoprotein</keyword>
<protein>
    <recommendedName>
        <fullName evidence="5">HMA domain-containing protein</fullName>
    </recommendedName>
</protein>
<dbReference type="InterPro" id="IPR044577">
    <property type="entry name" value="HIPP4/7/8/17/18/19"/>
</dbReference>
<reference evidence="6" key="1">
    <citation type="submission" date="2023-07" db="EMBL/GenBank/DDBJ databases">
        <title>draft genome sequence of fig (Ficus carica).</title>
        <authorList>
            <person name="Takahashi T."/>
            <person name="Nishimura K."/>
        </authorList>
    </citation>
    <scope>NUCLEOTIDE SEQUENCE</scope>
</reference>
<dbReference type="PROSITE" id="PS50846">
    <property type="entry name" value="HMA_2"/>
    <property type="match status" value="2"/>
</dbReference>
<dbReference type="InterPro" id="IPR006121">
    <property type="entry name" value="HMA_dom"/>
</dbReference>
<evidence type="ECO:0000313" key="6">
    <source>
        <dbReference type="EMBL" id="GMN49282.1"/>
    </source>
</evidence>
<dbReference type="Proteomes" id="UP001187192">
    <property type="component" value="Unassembled WGS sequence"/>
</dbReference>
<dbReference type="EMBL" id="BTGU01000030">
    <property type="protein sequence ID" value="GMN49282.1"/>
    <property type="molecule type" value="Genomic_DNA"/>
</dbReference>
<keyword evidence="1" id="KW-0488">Methylation</keyword>
<dbReference type="Pfam" id="PF00403">
    <property type="entry name" value="HMA"/>
    <property type="match status" value="2"/>
</dbReference>
<evidence type="ECO:0000313" key="7">
    <source>
        <dbReference type="Proteomes" id="UP001187192"/>
    </source>
</evidence>
<dbReference type="PANTHER" id="PTHR46195">
    <property type="entry name" value="HEAVY METAL-ASSOCIATED ISOPRENYLATED PLANT PROTEIN 7"/>
    <property type="match status" value="1"/>
</dbReference>
<accession>A0AA88AE14</accession>
<proteinExistence type="inferred from homology"/>
<evidence type="ECO:0000256" key="2">
    <source>
        <dbReference type="ARBA" id="ARBA00022723"/>
    </source>
</evidence>
<dbReference type="AlphaFoldDB" id="A0AA88AE14"/>
<feature type="domain" description="HMA" evidence="5">
    <location>
        <begin position="2"/>
        <end position="66"/>
    </location>
</feature>
<feature type="domain" description="HMA" evidence="5">
    <location>
        <begin position="93"/>
        <end position="157"/>
    </location>
</feature>
<sequence length="209" mass="24034">MCNEIVVKVHIHCEGCKDKVSKCLRGFDGVQDVEVDSANDKVIVRGKKVDPLKVLGTLRKKYSRNAELISPKFVKLENKETKEAEKKEDKAQIKVLVLKVKMHCQGCAHDIKSDLERMRGIVTVEPNMESSRVTVRGIVDPQKLVEYIKKRLGKHAEILHQETEQHNYLCKKDLVMWEYKWQSVPQSSPQCMCLHHMFSDENPFSCSTV</sequence>
<dbReference type="GO" id="GO:0046872">
    <property type="term" value="F:metal ion binding"/>
    <property type="evidence" value="ECO:0007669"/>
    <property type="project" value="UniProtKB-KW"/>
</dbReference>
<evidence type="ECO:0000256" key="3">
    <source>
        <dbReference type="ARBA" id="ARBA00023289"/>
    </source>
</evidence>
<evidence type="ECO:0000256" key="4">
    <source>
        <dbReference type="ARBA" id="ARBA00024045"/>
    </source>
</evidence>
<comment type="caution">
    <text evidence="6">The sequence shown here is derived from an EMBL/GenBank/DDBJ whole genome shotgun (WGS) entry which is preliminary data.</text>
</comment>
<evidence type="ECO:0000259" key="5">
    <source>
        <dbReference type="PROSITE" id="PS50846"/>
    </source>
</evidence>
<gene>
    <name evidence="6" type="ORF">TIFTF001_018441</name>
</gene>
<organism evidence="6 7">
    <name type="scientific">Ficus carica</name>
    <name type="common">Common fig</name>
    <dbReference type="NCBI Taxonomy" id="3494"/>
    <lineage>
        <taxon>Eukaryota</taxon>
        <taxon>Viridiplantae</taxon>
        <taxon>Streptophyta</taxon>
        <taxon>Embryophyta</taxon>
        <taxon>Tracheophyta</taxon>
        <taxon>Spermatophyta</taxon>
        <taxon>Magnoliopsida</taxon>
        <taxon>eudicotyledons</taxon>
        <taxon>Gunneridae</taxon>
        <taxon>Pentapetalae</taxon>
        <taxon>rosids</taxon>
        <taxon>fabids</taxon>
        <taxon>Rosales</taxon>
        <taxon>Moraceae</taxon>
        <taxon>Ficeae</taxon>
        <taxon>Ficus</taxon>
    </lineage>
</organism>
<comment type="similarity">
    <text evidence="4">Belongs to the HIPP family.</text>
</comment>
<dbReference type="Gramene" id="FCD_00013860-RA">
    <property type="protein sequence ID" value="FCD_00013860-RA:cds"/>
    <property type="gene ID" value="FCD_00013860"/>
</dbReference>
<dbReference type="InterPro" id="IPR036163">
    <property type="entry name" value="HMA_dom_sf"/>
</dbReference>
<keyword evidence="2" id="KW-0479">Metal-binding</keyword>
<name>A0AA88AE14_FICCA</name>
<dbReference type="CDD" id="cd00371">
    <property type="entry name" value="HMA"/>
    <property type="match status" value="2"/>
</dbReference>
<dbReference type="Gene3D" id="3.30.70.100">
    <property type="match status" value="2"/>
</dbReference>